<name>A0ABV9QLI4_9FIRM</name>
<organism evidence="2 3">
    <name type="scientific">Filifactor villosus</name>
    <dbReference type="NCBI Taxonomy" id="29374"/>
    <lineage>
        <taxon>Bacteria</taxon>
        <taxon>Bacillati</taxon>
        <taxon>Bacillota</taxon>
        <taxon>Clostridia</taxon>
        <taxon>Peptostreptococcales</taxon>
        <taxon>Filifactoraceae</taxon>
        <taxon>Filifactor</taxon>
    </lineage>
</organism>
<evidence type="ECO:0008006" key="4">
    <source>
        <dbReference type="Google" id="ProtNLM"/>
    </source>
</evidence>
<dbReference type="RefSeq" id="WP_379787750.1">
    <property type="nucleotide sequence ID" value="NZ_JBHSHL010000014.1"/>
</dbReference>
<protein>
    <recommendedName>
        <fullName evidence="4">MFS transporter</fullName>
    </recommendedName>
</protein>
<feature type="transmembrane region" description="Helical" evidence="1">
    <location>
        <begin position="312"/>
        <end position="328"/>
    </location>
</feature>
<evidence type="ECO:0000313" key="3">
    <source>
        <dbReference type="Proteomes" id="UP001595916"/>
    </source>
</evidence>
<evidence type="ECO:0000313" key="2">
    <source>
        <dbReference type="EMBL" id="MFC4804251.1"/>
    </source>
</evidence>
<dbReference type="EMBL" id="JBHSHL010000014">
    <property type="protein sequence ID" value="MFC4804251.1"/>
    <property type="molecule type" value="Genomic_DNA"/>
</dbReference>
<keyword evidence="1" id="KW-1133">Transmembrane helix</keyword>
<gene>
    <name evidence="2" type="ORF">ACFO4R_04070</name>
</gene>
<feature type="transmembrane region" description="Helical" evidence="1">
    <location>
        <begin position="289"/>
        <end position="306"/>
    </location>
</feature>
<evidence type="ECO:0000256" key="1">
    <source>
        <dbReference type="SAM" id="Phobius"/>
    </source>
</evidence>
<sequence length="345" mass="40526">MSKKVILLKEQETVQDKTPTVFSDGENQILRFDITEELYRCLEEGVIPVEIEDAEFLEEIVDAIKISDDVWYAKRRENLLKEFIENQHLSKEACFTEKSGLESISSSRTLNETNPFIYEEDSGLGGADFLREYNEVYEVQEDFEYEARGDLENDFYNEIKETFGYNMKLELHWLLIAFLPWTLFWLDRLEYISIDIRLSVFFSILILVVRLFKKRATWLDIASPIFFLAVFLTSSTAPMWVDYLSGVLSSVYLALIWAFSILQGKPLTSEYTRIISNDSPHFIKSNENLTFMWVINFIVQGAMFFLNVNSPIYLFVLLPSVIVTFIYYRKHRSKNKRRSIHPMAR</sequence>
<keyword evidence="1" id="KW-0472">Membrane</keyword>
<feature type="transmembrane region" description="Helical" evidence="1">
    <location>
        <begin position="192"/>
        <end position="212"/>
    </location>
</feature>
<feature type="transmembrane region" description="Helical" evidence="1">
    <location>
        <begin position="224"/>
        <end position="241"/>
    </location>
</feature>
<keyword evidence="3" id="KW-1185">Reference proteome</keyword>
<feature type="transmembrane region" description="Helical" evidence="1">
    <location>
        <begin position="169"/>
        <end position="186"/>
    </location>
</feature>
<reference evidence="3" key="1">
    <citation type="journal article" date="2019" name="Int. J. Syst. Evol. Microbiol.">
        <title>The Global Catalogue of Microorganisms (GCM) 10K type strain sequencing project: providing services to taxonomists for standard genome sequencing and annotation.</title>
        <authorList>
            <consortium name="The Broad Institute Genomics Platform"/>
            <consortium name="The Broad Institute Genome Sequencing Center for Infectious Disease"/>
            <person name="Wu L."/>
            <person name="Ma J."/>
        </authorList>
    </citation>
    <scope>NUCLEOTIDE SEQUENCE [LARGE SCALE GENOMIC DNA]</scope>
    <source>
        <strain evidence="3">CCUG 46385</strain>
    </source>
</reference>
<proteinExistence type="predicted"/>
<accession>A0ABV9QLI4</accession>
<keyword evidence="1" id="KW-0812">Transmembrane</keyword>
<comment type="caution">
    <text evidence="2">The sequence shown here is derived from an EMBL/GenBank/DDBJ whole genome shotgun (WGS) entry which is preliminary data.</text>
</comment>
<dbReference type="Proteomes" id="UP001595916">
    <property type="component" value="Unassembled WGS sequence"/>
</dbReference>
<feature type="transmembrane region" description="Helical" evidence="1">
    <location>
        <begin position="247"/>
        <end position="268"/>
    </location>
</feature>